<accession>A0ACC0LL73</accession>
<keyword evidence="2" id="KW-1185">Reference proteome</keyword>
<gene>
    <name evidence="1" type="ORF">RHMOL_Rhmol12G0221500</name>
</gene>
<comment type="caution">
    <text evidence="1">The sequence shown here is derived from an EMBL/GenBank/DDBJ whole genome shotgun (WGS) entry which is preliminary data.</text>
</comment>
<dbReference type="Proteomes" id="UP001062846">
    <property type="component" value="Chromosome 12"/>
</dbReference>
<name>A0ACC0LL73_RHOML</name>
<evidence type="ECO:0000313" key="1">
    <source>
        <dbReference type="EMBL" id="KAI8529385.1"/>
    </source>
</evidence>
<sequence>MLQILLLIRGYYASTAWGSRPRLGPGLVWSNPDRILRQFGLTLTTTWCLRIRESIHHLGFLGRVLRTTLYFL</sequence>
<reference evidence="1" key="1">
    <citation type="submission" date="2022-02" db="EMBL/GenBank/DDBJ databases">
        <title>Plant Genome Project.</title>
        <authorList>
            <person name="Zhang R.-G."/>
        </authorList>
    </citation>
    <scope>NUCLEOTIDE SEQUENCE</scope>
    <source>
        <strain evidence="1">AT1</strain>
    </source>
</reference>
<proteinExistence type="predicted"/>
<evidence type="ECO:0000313" key="2">
    <source>
        <dbReference type="Proteomes" id="UP001062846"/>
    </source>
</evidence>
<protein>
    <submittedName>
        <fullName evidence="1">Uncharacterized protein</fullName>
    </submittedName>
</protein>
<organism evidence="1 2">
    <name type="scientific">Rhododendron molle</name>
    <name type="common">Chinese azalea</name>
    <name type="synonym">Azalea mollis</name>
    <dbReference type="NCBI Taxonomy" id="49168"/>
    <lineage>
        <taxon>Eukaryota</taxon>
        <taxon>Viridiplantae</taxon>
        <taxon>Streptophyta</taxon>
        <taxon>Embryophyta</taxon>
        <taxon>Tracheophyta</taxon>
        <taxon>Spermatophyta</taxon>
        <taxon>Magnoliopsida</taxon>
        <taxon>eudicotyledons</taxon>
        <taxon>Gunneridae</taxon>
        <taxon>Pentapetalae</taxon>
        <taxon>asterids</taxon>
        <taxon>Ericales</taxon>
        <taxon>Ericaceae</taxon>
        <taxon>Ericoideae</taxon>
        <taxon>Rhodoreae</taxon>
        <taxon>Rhododendron</taxon>
    </lineage>
</organism>
<dbReference type="EMBL" id="CM046399">
    <property type="protein sequence ID" value="KAI8529385.1"/>
    <property type="molecule type" value="Genomic_DNA"/>
</dbReference>